<protein>
    <recommendedName>
        <fullName evidence="4">Secreted protein</fullName>
    </recommendedName>
</protein>
<proteinExistence type="predicted"/>
<dbReference type="Proteomes" id="UP000799438">
    <property type="component" value="Unassembled WGS sequence"/>
</dbReference>
<feature type="chain" id="PRO_5025555081" description="Secreted protein" evidence="1">
    <location>
        <begin position="23"/>
        <end position="150"/>
    </location>
</feature>
<dbReference type="AlphaFoldDB" id="A0A6A6B272"/>
<reference evidence="2" key="1">
    <citation type="journal article" date="2020" name="Stud. Mycol.">
        <title>101 Dothideomycetes genomes: a test case for predicting lifestyles and emergence of pathogens.</title>
        <authorList>
            <person name="Haridas S."/>
            <person name="Albert R."/>
            <person name="Binder M."/>
            <person name="Bloem J."/>
            <person name="Labutti K."/>
            <person name="Salamov A."/>
            <person name="Andreopoulos B."/>
            <person name="Baker S."/>
            <person name="Barry K."/>
            <person name="Bills G."/>
            <person name="Bluhm B."/>
            <person name="Cannon C."/>
            <person name="Castanera R."/>
            <person name="Culley D."/>
            <person name="Daum C."/>
            <person name="Ezra D."/>
            <person name="Gonzalez J."/>
            <person name="Henrissat B."/>
            <person name="Kuo A."/>
            <person name="Liang C."/>
            <person name="Lipzen A."/>
            <person name="Lutzoni F."/>
            <person name="Magnuson J."/>
            <person name="Mondo S."/>
            <person name="Nolan M."/>
            <person name="Ohm R."/>
            <person name="Pangilinan J."/>
            <person name="Park H.-J."/>
            <person name="Ramirez L."/>
            <person name="Alfaro M."/>
            <person name="Sun H."/>
            <person name="Tritt A."/>
            <person name="Yoshinaga Y."/>
            <person name="Zwiers L.-H."/>
            <person name="Turgeon B."/>
            <person name="Goodwin S."/>
            <person name="Spatafora J."/>
            <person name="Crous P."/>
            <person name="Grigoriev I."/>
        </authorList>
    </citation>
    <scope>NUCLEOTIDE SEQUENCE</scope>
    <source>
        <strain evidence="2">CBS 121167</strain>
    </source>
</reference>
<feature type="signal peptide" evidence="1">
    <location>
        <begin position="1"/>
        <end position="22"/>
    </location>
</feature>
<keyword evidence="3" id="KW-1185">Reference proteome</keyword>
<accession>A0A6A6B272</accession>
<evidence type="ECO:0000313" key="3">
    <source>
        <dbReference type="Proteomes" id="UP000799438"/>
    </source>
</evidence>
<dbReference type="GeneID" id="54302888"/>
<sequence>MYISLSQLLTATLALSSPLASADSADTADTSAMTSSCYPSGGCKTCESSNMINLAKHGCDFAWKNPPSYFAGKYGHCTFNGGFESRQQCYDAWQYLTDCHFKNKKNGAKVGFPSSCYILLGKLLTNSHSIPGKTTAKTAPWTLIFAAVPK</sequence>
<keyword evidence="1" id="KW-0732">Signal</keyword>
<organism evidence="2 3">
    <name type="scientific">Aplosporella prunicola CBS 121167</name>
    <dbReference type="NCBI Taxonomy" id="1176127"/>
    <lineage>
        <taxon>Eukaryota</taxon>
        <taxon>Fungi</taxon>
        <taxon>Dikarya</taxon>
        <taxon>Ascomycota</taxon>
        <taxon>Pezizomycotina</taxon>
        <taxon>Dothideomycetes</taxon>
        <taxon>Dothideomycetes incertae sedis</taxon>
        <taxon>Botryosphaeriales</taxon>
        <taxon>Aplosporellaceae</taxon>
        <taxon>Aplosporella</taxon>
    </lineage>
</organism>
<dbReference type="EMBL" id="ML995507">
    <property type="protein sequence ID" value="KAF2137117.1"/>
    <property type="molecule type" value="Genomic_DNA"/>
</dbReference>
<dbReference type="RefSeq" id="XP_033392835.1">
    <property type="nucleotide sequence ID" value="XM_033545382.1"/>
</dbReference>
<evidence type="ECO:0000313" key="2">
    <source>
        <dbReference type="EMBL" id="KAF2137117.1"/>
    </source>
</evidence>
<name>A0A6A6B272_9PEZI</name>
<evidence type="ECO:0000256" key="1">
    <source>
        <dbReference type="SAM" id="SignalP"/>
    </source>
</evidence>
<evidence type="ECO:0008006" key="4">
    <source>
        <dbReference type="Google" id="ProtNLM"/>
    </source>
</evidence>
<gene>
    <name evidence="2" type="ORF">K452DRAFT_341704</name>
</gene>